<evidence type="ECO:0000313" key="1">
    <source>
        <dbReference type="EMBL" id="OTP98408.1"/>
    </source>
</evidence>
<name>A0A242NF39_9GAMM</name>
<organism evidence="1 2">
    <name type="scientific">Gilliamella apicola</name>
    <dbReference type="NCBI Taxonomy" id="1196095"/>
    <lineage>
        <taxon>Bacteria</taxon>
        <taxon>Pseudomonadati</taxon>
        <taxon>Pseudomonadota</taxon>
        <taxon>Gammaproteobacteria</taxon>
        <taxon>Orbales</taxon>
        <taxon>Orbaceae</taxon>
        <taxon>Gilliamella</taxon>
    </lineage>
</organism>
<dbReference type="OrthoDB" id="9882258at2"/>
<evidence type="ECO:0000313" key="2">
    <source>
        <dbReference type="Proteomes" id="UP000194977"/>
    </source>
</evidence>
<dbReference type="RefSeq" id="WP_086301458.1">
    <property type="nucleotide sequence ID" value="NZ_CAMLEZ010000007.1"/>
</dbReference>
<accession>A0A242NF39</accession>
<protein>
    <submittedName>
        <fullName evidence="1">Uncharacterized protein</fullName>
    </submittedName>
</protein>
<dbReference type="EMBL" id="NARP01000032">
    <property type="protein sequence ID" value="OTP98408.1"/>
    <property type="molecule type" value="Genomic_DNA"/>
</dbReference>
<comment type="caution">
    <text evidence="1">The sequence shown here is derived from an EMBL/GenBank/DDBJ whole genome shotgun (WGS) entry which is preliminary data.</text>
</comment>
<proteinExistence type="predicted"/>
<dbReference type="Proteomes" id="UP000194977">
    <property type="component" value="Unassembled WGS sequence"/>
</dbReference>
<gene>
    <name evidence="1" type="ORF">B6D08_11305</name>
</gene>
<dbReference type="AlphaFoldDB" id="A0A242NF39"/>
<sequence length="198" mass="23792">MSENNGVYQLIIENLKMIEQTNHILEEIQKNIFNHIDSYIYLWTQGKHWVCDGNFWSTKSQIFYPTHWDKALSYFSFDLDDDIKNESISWLSYLNGTEHTKFGLFWYFSWGNKYKQQEWQRELKKYYDNNRSLFEKNNVKLVYNCRNLFIPITQDISELIENYPNGIDTVLEDPVNKALNCLNNILPVIDQIYTKLTN</sequence>
<reference evidence="1 2" key="1">
    <citation type="submission" date="2017-03" db="EMBL/GenBank/DDBJ databases">
        <title>Comparative genomics of honeybee gut symbionts reveal geographically distinct and subgroup specific antibiotic resistance.</title>
        <authorList>
            <person name="Ludvigsen J."/>
            <person name="Porcellato D."/>
            <person name="Labee-Lund T.M."/>
            <person name="Amdam G.V."/>
            <person name="Rudi K."/>
        </authorList>
    </citation>
    <scope>NUCLEOTIDE SEQUENCE [LARGE SCALE GENOMIC DNA]</scope>
    <source>
        <strain evidence="1 2">A-7-12</strain>
    </source>
</reference>